<organism evidence="1 2">
    <name type="scientific">Symbiodinium pilosum</name>
    <name type="common">Dinoflagellate</name>
    <dbReference type="NCBI Taxonomy" id="2952"/>
    <lineage>
        <taxon>Eukaryota</taxon>
        <taxon>Sar</taxon>
        <taxon>Alveolata</taxon>
        <taxon>Dinophyceae</taxon>
        <taxon>Suessiales</taxon>
        <taxon>Symbiodiniaceae</taxon>
        <taxon>Symbiodinium</taxon>
    </lineage>
</organism>
<dbReference type="SUPFAM" id="SSF57184">
    <property type="entry name" value="Growth factor receptor domain"/>
    <property type="match status" value="1"/>
</dbReference>
<name>A0A812IRJ8_SYMPI</name>
<protein>
    <submittedName>
        <fullName evidence="1">Scube3 protein</fullName>
    </submittedName>
</protein>
<evidence type="ECO:0000313" key="2">
    <source>
        <dbReference type="Proteomes" id="UP000649617"/>
    </source>
</evidence>
<accession>A0A812IRJ8</accession>
<dbReference type="SMART" id="SM01411">
    <property type="entry name" value="Ephrin_rec_like"/>
    <property type="match status" value="3"/>
</dbReference>
<dbReference type="InterPro" id="IPR009030">
    <property type="entry name" value="Growth_fac_rcpt_cys_sf"/>
</dbReference>
<sequence>MQNYLRWTGDLEGVIEQNGQFSANCSRELPAFWLAPPCRRNHSLCIPAVMSGQGSTAYIMQWATTYGIPMAITHTSDTSDTLQLVRNFRILFYWYEPDFYALDIDPIRMILPEHSPSAWASGDFRTGATSIYVGKLVSSSLRTSAPRVRKMLEHMKVEAPQLLQLTKGAEGTFDVDDDKLRESACDWLKANVNIWEQWIPVATECASTFGLADAAGLPVAFRAQATQCQVCPAGRFSMAVSDEVGPTYVCHECPAGSHQSRHGRSICSECSPGSFAHSPGQSICSPCERGSYVNKSGATRCFSCGPDNSWTTSQPVIDSFGEERWVEIEGASSKALCRCLEGRFLSSSGQCLVCMEGSYCPGSGLLELLPGHHSTARALHAFLCKVPSSFSFSFLWPW</sequence>
<dbReference type="EMBL" id="CAJNIZ010000939">
    <property type="protein sequence ID" value="CAE7178946.1"/>
    <property type="molecule type" value="Genomic_DNA"/>
</dbReference>
<dbReference type="Proteomes" id="UP000649617">
    <property type="component" value="Unassembled WGS sequence"/>
</dbReference>
<dbReference type="PANTHER" id="PTHR46967">
    <property type="entry name" value="INSULIN-LIKE GROWTH FACTOR BINDING PROTEIN,N-TERMINAL"/>
    <property type="match status" value="1"/>
</dbReference>
<comment type="caution">
    <text evidence="1">The sequence shown here is derived from an EMBL/GenBank/DDBJ whole genome shotgun (WGS) entry which is preliminary data.</text>
</comment>
<dbReference type="Gene3D" id="2.10.50.10">
    <property type="entry name" value="Tumor Necrosis Factor Receptor, subunit A, domain 2"/>
    <property type="match status" value="2"/>
</dbReference>
<evidence type="ECO:0000313" key="1">
    <source>
        <dbReference type="EMBL" id="CAE7178946.1"/>
    </source>
</evidence>
<keyword evidence="2" id="KW-1185">Reference proteome</keyword>
<gene>
    <name evidence="1" type="primary">Scube3</name>
    <name evidence="1" type="ORF">SPIL2461_LOCUS993</name>
</gene>
<reference evidence="1" key="1">
    <citation type="submission" date="2021-02" db="EMBL/GenBank/DDBJ databases">
        <authorList>
            <person name="Dougan E. K."/>
            <person name="Rhodes N."/>
            <person name="Thang M."/>
            <person name="Chan C."/>
        </authorList>
    </citation>
    <scope>NUCLEOTIDE SEQUENCE</scope>
</reference>
<proteinExistence type="predicted"/>
<dbReference type="PANTHER" id="PTHR46967:SF1">
    <property type="entry name" value="KERATIN-ASSOCIATED PROTEIN 16-1-LIKE"/>
    <property type="match status" value="1"/>
</dbReference>
<dbReference type="AlphaFoldDB" id="A0A812IRJ8"/>
<dbReference type="OrthoDB" id="443157at2759"/>